<organism evidence="2 3">
    <name type="scientific">Streptomyces albospinus</name>
    <dbReference type="NCBI Taxonomy" id="285515"/>
    <lineage>
        <taxon>Bacteria</taxon>
        <taxon>Bacillati</taxon>
        <taxon>Actinomycetota</taxon>
        <taxon>Actinomycetes</taxon>
        <taxon>Kitasatosporales</taxon>
        <taxon>Streptomycetaceae</taxon>
        <taxon>Streptomyces</taxon>
    </lineage>
</organism>
<dbReference type="EMBL" id="BMRP01000005">
    <property type="protein sequence ID" value="GGU55278.1"/>
    <property type="molecule type" value="Genomic_DNA"/>
</dbReference>
<reference evidence="3" key="1">
    <citation type="journal article" date="2019" name="Int. J. Syst. Evol. Microbiol.">
        <title>The Global Catalogue of Microorganisms (GCM) 10K type strain sequencing project: providing services to taxonomists for standard genome sequencing and annotation.</title>
        <authorList>
            <consortium name="The Broad Institute Genomics Platform"/>
            <consortium name="The Broad Institute Genome Sequencing Center for Infectious Disease"/>
            <person name="Wu L."/>
            <person name="Ma J."/>
        </authorList>
    </citation>
    <scope>NUCLEOTIDE SEQUENCE [LARGE SCALE GENOMIC DNA]</scope>
    <source>
        <strain evidence="3">JCM 3399</strain>
    </source>
</reference>
<evidence type="ECO:0000313" key="2">
    <source>
        <dbReference type="EMBL" id="GGU55278.1"/>
    </source>
</evidence>
<keyword evidence="3" id="KW-1185">Reference proteome</keyword>
<evidence type="ECO:0000256" key="1">
    <source>
        <dbReference type="SAM" id="MobiDB-lite"/>
    </source>
</evidence>
<protein>
    <submittedName>
        <fullName evidence="2">Uncharacterized protein</fullName>
    </submittedName>
</protein>
<feature type="region of interest" description="Disordered" evidence="1">
    <location>
        <begin position="165"/>
        <end position="204"/>
    </location>
</feature>
<evidence type="ECO:0000313" key="3">
    <source>
        <dbReference type="Proteomes" id="UP000654471"/>
    </source>
</evidence>
<dbReference type="Proteomes" id="UP000654471">
    <property type="component" value="Unassembled WGS sequence"/>
</dbReference>
<sequence>MTVPEPPGPLAGLDQAAHLHALADRIHHAADDLPAPESAHSLASLSEEVEDQVHVIAGIFASLAHEVAVHGRAVKRYPSTADPLAQRKVALMTRAADPLGWALAKLGEAVAQIGHLQEISAGPRSPERAKAISSARGTLDNRLASAHRHLTDAASNLNRDADRLVAAAAGTRRAPHSAPALPNRPPAALPAPPPVSPTPSPTLR</sequence>
<comment type="caution">
    <text evidence="2">The sequence shown here is derived from an EMBL/GenBank/DDBJ whole genome shotgun (WGS) entry which is preliminary data.</text>
</comment>
<accession>A0ABQ2UUY1</accession>
<name>A0ABQ2UUY1_9ACTN</name>
<proteinExistence type="predicted"/>
<gene>
    <name evidence="2" type="ORF">GCM10010211_19960</name>
</gene>
<feature type="compositionally biased region" description="Pro residues" evidence="1">
    <location>
        <begin position="182"/>
        <end position="204"/>
    </location>
</feature>